<feature type="non-terminal residue" evidence="3">
    <location>
        <position position="70"/>
    </location>
</feature>
<organism evidence="3 4">
    <name type="scientific">Araneus ventricosus</name>
    <name type="common">Orbweaver spider</name>
    <name type="synonym">Epeira ventricosa</name>
    <dbReference type="NCBI Taxonomy" id="182803"/>
    <lineage>
        <taxon>Eukaryota</taxon>
        <taxon>Metazoa</taxon>
        <taxon>Ecdysozoa</taxon>
        <taxon>Arthropoda</taxon>
        <taxon>Chelicerata</taxon>
        <taxon>Arachnida</taxon>
        <taxon>Araneae</taxon>
        <taxon>Araneomorphae</taxon>
        <taxon>Entelegynae</taxon>
        <taxon>Araneoidea</taxon>
        <taxon>Araneidae</taxon>
        <taxon>Araneus</taxon>
    </lineage>
</organism>
<keyword evidence="4" id="KW-1185">Reference proteome</keyword>
<evidence type="ECO:0000256" key="1">
    <source>
        <dbReference type="SAM" id="MobiDB-lite"/>
    </source>
</evidence>
<proteinExistence type="predicted"/>
<protein>
    <submittedName>
        <fullName evidence="3">Uncharacterized protein</fullName>
    </submittedName>
</protein>
<evidence type="ECO:0000313" key="4">
    <source>
        <dbReference type="Proteomes" id="UP000499080"/>
    </source>
</evidence>
<feature type="region of interest" description="Disordered" evidence="1">
    <location>
        <begin position="32"/>
        <end position="70"/>
    </location>
</feature>
<dbReference type="EMBL" id="BGPR01065203">
    <property type="protein sequence ID" value="GBO40035.1"/>
    <property type="molecule type" value="Genomic_DNA"/>
</dbReference>
<evidence type="ECO:0000313" key="3">
    <source>
        <dbReference type="EMBL" id="GBO40035.1"/>
    </source>
</evidence>
<dbReference type="AlphaFoldDB" id="A0A4Y2WR99"/>
<name>A0A4Y2WR99_ARAVE</name>
<gene>
    <name evidence="3" type="ORF">AVEN_211633_1</name>
</gene>
<feature type="signal peptide" evidence="2">
    <location>
        <begin position="1"/>
        <end position="18"/>
    </location>
</feature>
<reference evidence="3 4" key="1">
    <citation type="journal article" date="2019" name="Sci. Rep.">
        <title>Orb-weaving spider Araneus ventricosus genome elucidates the spidroin gene catalogue.</title>
        <authorList>
            <person name="Kono N."/>
            <person name="Nakamura H."/>
            <person name="Ohtoshi R."/>
            <person name="Moran D.A.P."/>
            <person name="Shinohara A."/>
            <person name="Yoshida Y."/>
            <person name="Fujiwara M."/>
            <person name="Mori M."/>
            <person name="Tomita M."/>
            <person name="Arakawa K."/>
        </authorList>
    </citation>
    <scope>NUCLEOTIDE SEQUENCE [LARGE SCALE GENOMIC DNA]</scope>
</reference>
<sequence length="70" mass="7794">MMNECTLFLCVWMVQLEAEFKNCSRLPKRVLDISGKETSPPTRGGQQGPLPKGERAQAETPNAWDGTIVM</sequence>
<feature type="chain" id="PRO_5021309991" evidence="2">
    <location>
        <begin position="19"/>
        <end position="70"/>
    </location>
</feature>
<comment type="caution">
    <text evidence="3">The sequence shown here is derived from an EMBL/GenBank/DDBJ whole genome shotgun (WGS) entry which is preliminary data.</text>
</comment>
<evidence type="ECO:0000256" key="2">
    <source>
        <dbReference type="SAM" id="SignalP"/>
    </source>
</evidence>
<accession>A0A4Y2WR99</accession>
<keyword evidence="2" id="KW-0732">Signal</keyword>
<dbReference type="Proteomes" id="UP000499080">
    <property type="component" value="Unassembled WGS sequence"/>
</dbReference>